<sequence>MAFLTAGAALAANGETAPRADASYYVNSFDGADLKFSRFKCVALVFPVNSASNESVRRVDKAVRLWRDCFARFSARFDAALPVGKGIPEDVIKVMSAADLAKAKAAMESVYVQIAADATMQNEQVRQGYDKWLAATRSYSNNSVLSGATEASKRSFKNDETVVQPELPGGRKH</sequence>
<dbReference type="Proteomes" id="UP000241421">
    <property type="component" value="Unassembled WGS sequence"/>
</dbReference>
<dbReference type="EMBL" id="PXWF02000204">
    <property type="protein sequence ID" value="PWF48286.1"/>
    <property type="molecule type" value="Genomic_DNA"/>
</dbReference>
<gene>
    <name evidence="1" type="ORF">C7C56_012765</name>
</gene>
<dbReference type="AlphaFoldDB" id="A0A2U2HLI6"/>
<reference evidence="1 2" key="1">
    <citation type="submission" date="2018-04" db="EMBL/GenBank/DDBJ databases">
        <title>Massilia violaceinigra sp. nov., a novel purple-pigmented bacterium isolated from Tianshan glacier, Xinjiang, China.</title>
        <authorList>
            <person name="Wang H."/>
        </authorList>
    </citation>
    <scope>NUCLEOTIDE SEQUENCE [LARGE SCALE GENOMIC DNA]</scope>
    <source>
        <strain evidence="1 2">B448-2</strain>
    </source>
</reference>
<accession>A0A2U2HLI6</accession>
<protein>
    <submittedName>
        <fullName evidence="1">Uncharacterized protein</fullName>
    </submittedName>
</protein>
<organism evidence="1 2">
    <name type="scientific">Massilia glaciei</name>
    <dbReference type="NCBI Taxonomy" id="1524097"/>
    <lineage>
        <taxon>Bacteria</taxon>
        <taxon>Pseudomonadati</taxon>
        <taxon>Pseudomonadota</taxon>
        <taxon>Betaproteobacteria</taxon>
        <taxon>Burkholderiales</taxon>
        <taxon>Oxalobacteraceae</taxon>
        <taxon>Telluria group</taxon>
        <taxon>Massilia</taxon>
    </lineage>
</organism>
<keyword evidence="2" id="KW-1185">Reference proteome</keyword>
<evidence type="ECO:0000313" key="1">
    <source>
        <dbReference type="EMBL" id="PWF48286.1"/>
    </source>
</evidence>
<name>A0A2U2HLI6_9BURK</name>
<comment type="caution">
    <text evidence="1">The sequence shown here is derived from an EMBL/GenBank/DDBJ whole genome shotgun (WGS) entry which is preliminary data.</text>
</comment>
<evidence type="ECO:0000313" key="2">
    <source>
        <dbReference type="Proteomes" id="UP000241421"/>
    </source>
</evidence>
<proteinExistence type="predicted"/>